<feature type="transmembrane region" description="Helical" evidence="1">
    <location>
        <begin position="106"/>
        <end position="126"/>
    </location>
</feature>
<evidence type="ECO:0000313" key="2">
    <source>
        <dbReference type="EMBL" id="GLK07634.1"/>
    </source>
</evidence>
<keyword evidence="1" id="KW-0812">Transmembrane</keyword>
<gene>
    <name evidence="2" type="ORF">GCM10017600_10390</name>
</gene>
<feature type="transmembrane region" description="Helical" evidence="1">
    <location>
        <begin position="206"/>
        <end position="226"/>
    </location>
</feature>
<reference evidence="2" key="1">
    <citation type="journal article" date="2014" name="Int. J. Syst. Evol. Microbiol.">
        <title>Complete genome sequence of Corynebacterium casei LMG S-19264T (=DSM 44701T), isolated from a smear-ripened cheese.</title>
        <authorList>
            <consortium name="US DOE Joint Genome Institute (JGI-PGF)"/>
            <person name="Walter F."/>
            <person name="Albersmeier A."/>
            <person name="Kalinowski J."/>
            <person name="Ruckert C."/>
        </authorList>
    </citation>
    <scope>NUCLEOTIDE SEQUENCE</scope>
    <source>
        <strain evidence="2">VKM Ac-2007</strain>
    </source>
</reference>
<organism evidence="2 3">
    <name type="scientific">Streptosporangium carneum</name>
    <dbReference type="NCBI Taxonomy" id="47481"/>
    <lineage>
        <taxon>Bacteria</taxon>
        <taxon>Bacillati</taxon>
        <taxon>Actinomycetota</taxon>
        <taxon>Actinomycetes</taxon>
        <taxon>Streptosporangiales</taxon>
        <taxon>Streptosporangiaceae</taxon>
        <taxon>Streptosporangium</taxon>
    </lineage>
</organism>
<dbReference type="Proteomes" id="UP001143474">
    <property type="component" value="Unassembled WGS sequence"/>
</dbReference>
<dbReference type="AlphaFoldDB" id="A0A9W6HXU4"/>
<name>A0A9W6HXU4_9ACTN</name>
<proteinExistence type="predicted"/>
<feature type="transmembrane region" description="Helical" evidence="1">
    <location>
        <begin position="74"/>
        <end position="94"/>
    </location>
</feature>
<evidence type="ECO:0008006" key="4">
    <source>
        <dbReference type="Google" id="ProtNLM"/>
    </source>
</evidence>
<feature type="transmembrane region" description="Helical" evidence="1">
    <location>
        <begin position="146"/>
        <end position="168"/>
    </location>
</feature>
<keyword evidence="3" id="KW-1185">Reference proteome</keyword>
<comment type="caution">
    <text evidence="2">The sequence shown here is derived from an EMBL/GenBank/DDBJ whole genome shotgun (WGS) entry which is preliminary data.</text>
</comment>
<feature type="transmembrane region" description="Helical" evidence="1">
    <location>
        <begin position="180"/>
        <end position="200"/>
    </location>
</feature>
<protein>
    <recommendedName>
        <fullName evidence="4">DUF4386 domain-containing protein</fullName>
    </recommendedName>
</protein>
<sequence>MITPAQAPTPARRRNEAGPPPGILGVVFTALFLAGIAVSTIMAGGETFPSPFGPSAGIQAYFHDHGDAVGVSGFLQFAASVPMAIYAATVSARLRNLGIRAPGATIALTGGVLASAMLALSALFSWTLSRPEVVAEPALVHALQSLAFATGGTGHVVFLGLLVAGVAVPGWLAGLLPRPFALAGLAVALVAELSTLTLLLSGAAVLLPVARFTGLAWLIAAGFLLPRTRARRTDARATSSTDKDETP</sequence>
<evidence type="ECO:0000313" key="3">
    <source>
        <dbReference type="Proteomes" id="UP001143474"/>
    </source>
</evidence>
<reference evidence="2" key="2">
    <citation type="submission" date="2023-01" db="EMBL/GenBank/DDBJ databases">
        <authorList>
            <person name="Sun Q."/>
            <person name="Evtushenko L."/>
        </authorList>
    </citation>
    <scope>NUCLEOTIDE SEQUENCE</scope>
    <source>
        <strain evidence="2">VKM Ac-2007</strain>
    </source>
</reference>
<accession>A0A9W6HXU4</accession>
<feature type="transmembrane region" description="Helical" evidence="1">
    <location>
        <begin position="22"/>
        <end position="43"/>
    </location>
</feature>
<keyword evidence="1" id="KW-1133">Transmembrane helix</keyword>
<keyword evidence="1" id="KW-0472">Membrane</keyword>
<evidence type="ECO:0000256" key="1">
    <source>
        <dbReference type="SAM" id="Phobius"/>
    </source>
</evidence>
<dbReference type="RefSeq" id="WP_271216158.1">
    <property type="nucleotide sequence ID" value="NZ_BAAAVD010000033.1"/>
</dbReference>
<dbReference type="EMBL" id="BSEV01000001">
    <property type="protein sequence ID" value="GLK07634.1"/>
    <property type="molecule type" value="Genomic_DNA"/>
</dbReference>